<dbReference type="InterPro" id="IPR001087">
    <property type="entry name" value="GDSL"/>
</dbReference>
<comment type="similarity">
    <text evidence="1">Belongs to the 'GDSL' lipolytic enzyme family.</text>
</comment>
<dbReference type="Gene3D" id="3.40.50.1110">
    <property type="entry name" value="SGNH hydrolase"/>
    <property type="match status" value="2"/>
</dbReference>
<dbReference type="InterPro" id="IPR050592">
    <property type="entry name" value="GDSL_lipolytic_enzyme"/>
</dbReference>
<dbReference type="GO" id="GO:0005576">
    <property type="term" value="C:extracellular region"/>
    <property type="evidence" value="ECO:0007669"/>
    <property type="project" value="TreeGrafter"/>
</dbReference>
<sequence length="725" mass="80193">MALMASTLLFFYMFLSSWIVGESIVLPPNVTVPALLVFGDSIVDSGNNNHLVLTFGKCDFAPYGQDFNGGVATGRFTNSKTPADLLVKELGIKDLLPAYLDPNLQSQDLPTGVTFASGGTGYDKQTSTLAEVISLEKQLTMFKEYIERLKSTVGEEKTSYILTNSVFLLVAVTNDLANTYFAVGLRRFQYDVPSYADFLVSKCSDIIQELYDLGARRVAVFGAPPIGCLPIQRTLAGGLSRTCVDKYNDASKLYNTKLSSKLDSLAKNLSQANVVYIDIYNPLFDIIQNPQTYGFDTVDKGCCGTGDYETLFLCNKFSKTCPEHAKFLFWDSVHPTEAGYKILVDRVLKENIQKILDVSIVWPKSDEYLRCTGILIYIDWPCNLPQALIQLPDNITIPALFSFGDSIMDQGNNNNLISPAKCNYLPYGKDFEAGFMPTGRFSNGKTPLDIIAEELGVKNTVPAYLNPKNTETDLLTGVSFDSGASGYDPCTSSLLKVIPMSNQLRMFEEYISKLEMIAGKERTSNLLSNSIFLVVAGTVDFATSYYLSGVRKSEYDVPSYADLLVGYASTFLQQMYKLGARKIGVFGMPPLGCVPYMRKLAGENFKSCAEDQNEAALIYNAKLMSMLNSSITSLPLSNVVYLDIYKPLLDIIHNPHRYGFEVVDKSCCSIGLLAAPSFGILCNQVGGETCLDSSRYLFWDNIHPTQNGYRVLVDQILPNHIINFF</sequence>
<dbReference type="InterPro" id="IPR035669">
    <property type="entry name" value="SGNH_plant_lipase-like"/>
</dbReference>
<dbReference type="PANTHER" id="PTHR45642">
    <property type="entry name" value="GDSL ESTERASE/LIPASE EXL3"/>
    <property type="match status" value="1"/>
</dbReference>
<feature type="chain" id="PRO_5042074444" evidence="2">
    <location>
        <begin position="24"/>
        <end position="725"/>
    </location>
</feature>
<feature type="signal peptide" evidence="2">
    <location>
        <begin position="1"/>
        <end position="23"/>
    </location>
</feature>
<dbReference type="PANTHER" id="PTHR45642:SF95">
    <property type="entry name" value="GDSL-LIKE LIPASE_ACYLHYDROLASE FAMILY PROTEIN, EXPRESSED"/>
    <property type="match status" value="1"/>
</dbReference>
<gene>
    <name evidence="3" type="ORF">POM88_016737</name>
</gene>
<keyword evidence="2" id="KW-0732">Signal</keyword>
<dbReference type="Pfam" id="PF00657">
    <property type="entry name" value="Lipase_GDSL"/>
    <property type="match status" value="2"/>
</dbReference>
<evidence type="ECO:0000313" key="4">
    <source>
        <dbReference type="Proteomes" id="UP001237642"/>
    </source>
</evidence>
<dbReference type="InterPro" id="IPR036514">
    <property type="entry name" value="SGNH_hydro_sf"/>
</dbReference>
<reference evidence="3" key="2">
    <citation type="submission" date="2023-05" db="EMBL/GenBank/DDBJ databases">
        <authorList>
            <person name="Schelkunov M.I."/>
        </authorList>
    </citation>
    <scope>NUCLEOTIDE SEQUENCE</scope>
    <source>
        <strain evidence="3">Hsosn_3</strain>
        <tissue evidence="3">Leaf</tissue>
    </source>
</reference>
<comment type="caution">
    <text evidence="3">The sequence shown here is derived from an EMBL/GenBank/DDBJ whole genome shotgun (WGS) entry which is preliminary data.</text>
</comment>
<proteinExistence type="inferred from homology"/>
<evidence type="ECO:0000256" key="1">
    <source>
        <dbReference type="ARBA" id="ARBA00008668"/>
    </source>
</evidence>
<keyword evidence="4" id="KW-1185">Reference proteome</keyword>
<dbReference type="AlphaFoldDB" id="A0AAD8IP49"/>
<accession>A0AAD8IP49</accession>
<dbReference type="EMBL" id="JAUIZM010000004">
    <property type="protein sequence ID" value="KAK1388559.1"/>
    <property type="molecule type" value="Genomic_DNA"/>
</dbReference>
<dbReference type="CDD" id="cd01837">
    <property type="entry name" value="SGNH_plant_lipase_like"/>
    <property type="match status" value="2"/>
</dbReference>
<name>A0AAD8IP49_9APIA</name>
<dbReference type="Proteomes" id="UP001237642">
    <property type="component" value="Unassembled WGS sequence"/>
</dbReference>
<reference evidence="3" key="1">
    <citation type="submission" date="2023-02" db="EMBL/GenBank/DDBJ databases">
        <title>Genome of toxic invasive species Heracleum sosnowskyi carries increased number of genes despite the absence of recent whole-genome duplications.</title>
        <authorList>
            <person name="Schelkunov M."/>
            <person name="Shtratnikova V."/>
            <person name="Makarenko M."/>
            <person name="Klepikova A."/>
            <person name="Omelchenko D."/>
            <person name="Novikova G."/>
            <person name="Obukhova E."/>
            <person name="Bogdanov V."/>
            <person name="Penin A."/>
            <person name="Logacheva M."/>
        </authorList>
    </citation>
    <scope>NUCLEOTIDE SEQUENCE</scope>
    <source>
        <strain evidence="3">Hsosn_3</strain>
        <tissue evidence="3">Leaf</tissue>
    </source>
</reference>
<evidence type="ECO:0000256" key="2">
    <source>
        <dbReference type="SAM" id="SignalP"/>
    </source>
</evidence>
<evidence type="ECO:0000313" key="3">
    <source>
        <dbReference type="EMBL" id="KAK1388559.1"/>
    </source>
</evidence>
<dbReference type="FunFam" id="3.40.50.1110:FF:000003">
    <property type="entry name" value="GDSL esterase/lipase APG"/>
    <property type="match status" value="2"/>
</dbReference>
<organism evidence="3 4">
    <name type="scientific">Heracleum sosnowskyi</name>
    <dbReference type="NCBI Taxonomy" id="360622"/>
    <lineage>
        <taxon>Eukaryota</taxon>
        <taxon>Viridiplantae</taxon>
        <taxon>Streptophyta</taxon>
        <taxon>Embryophyta</taxon>
        <taxon>Tracheophyta</taxon>
        <taxon>Spermatophyta</taxon>
        <taxon>Magnoliopsida</taxon>
        <taxon>eudicotyledons</taxon>
        <taxon>Gunneridae</taxon>
        <taxon>Pentapetalae</taxon>
        <taxon>asterids</taxon>
        <taxon>campanulids</taxon>
        <taxon>Apiales</taxon>
        <taxon>Apiaceae</taxon>
        <taxon>Apioideae</taxon>
        <taxon>apioid superclade</taxon>
        <taxon>Tordylieae</taxon>
        <taxon>Tordyliinae</taxon>
        <taxon>Heracleum</taxon>
    </lineage>
</organism>
<dbReference type="GO" id="GO:0016788">
    <property type="term" value="F:hydrolase activity, acting on ester bonds"/>
    <property type="evidence" value="ECO:0007669"/>
    <property type="project" value="InterPro"/>
</dbReference>
<dbReference type="SUPFAM" id="SSF52266">
    <property type="entry name" value="SGNH hydrolase"/>
    <property type="match status" value="2"/>
</dbReference>
<protein>
    <submittedName>
        <fullName evidence="3">Lipase, GDSL</fullName>
    </submittedName>
</protein>